<dbReference type="EMBL" id="JTJC03000001">
    <property type="protein sequence ID" value="NHC34325.1"/>
    <property type="molecule type" value="Genomic_DNA"/>
</dbReference>
<feature type="domain" description="Tyr recombinase" evidence="4">
    <location>
        <begin position="192"/>
        <end position="392"/>
    </location>
</feature>
<evidence type="ECO:0000313" key="5">
    <source>
        <dbReference type="EMBL" id="NHC34325.1"/>
    </source>
</evidence>
<dbReference type="AlphaFoldDB" id="A0A9X5E2Z1"/>
<dbReference type="InterPro" id="IPR002104">
    <property type="entry name" value="Integrase_catalytic"/>
</dbReference>
<dbReference type="Proteomes" id="UP000031532">
    <property type="component" value="Unassembled WGS sequence"/>
</dbReference>
<reference evidence="5 6" key="1">
    <citation type="journal article" date="2015" name="Genome Announc.">
        <title>Draft Genome Sequence of the Terrestrial Cyanobacterium Scytonema millei VB511283, Isolated from Eastern India.</title>
        <authorList>
            <person name="Sen D."/>
            <person name="Chandrababunaidu M.M."/>
            <person name="Singh D."/>
            <person name="Sanghi N."/>
            <person name="Ghorai A."/>
            <person name="Mishra G.P."/>
            <person name="Madduluri M."/>
            <person name="Adhikary S.P."/>
            <person name="Tripathy S."/>
        </authorList>
    </citation>
    <scope>NUCLEOTIDE SEQUENCE [LARGE SCALE GENOMIC DNA]</scope>
    <source>
        <strain evidence="5 6">VB511283</strain>
    </source>
</reference>
<sequence length="392" mass="44168">MQLEGRQHKATKGSVQIKVSNGRLQLAFTHAGKRHYLSLGLSDNKLNRKAAEAKAKLIESDITYERFDHTLAKYKPQSLLSTVTPITPITTPKIAFAELWEKYTQYKSSQVAASTLVRDYGKIAKRLQSLPKNVEDAVGVRDWLLGKYSSEVARRTLIQMNACFNWAVKSGLASENSFNGMASDIKKTVRDTSREPFSWEERDAIIAAFENNSFCSKFAPIPHSYYAPYVKFLFITGCRPEEAIALQWKHISADCLRIQFKEAIPSDTGIRGQTKTGKTRVFPCNPKLQEFLGSIKPESPLPNDLVFPGSRGQVIDSHNFLNRVWKPVVEGLVKAGKVEKYLPQYNIRHTFITLAVENGLDAKDVARLVGNSPEIIYRHYAGIKRELSVPEF</sequence>
<dbReference type="OrthoDB" id="530235at2"/>
<evidence type="ECO:0000256" key="3">
    <source>
        <dbReference type="ARBA" id="ARBA00023172"/>
    </source>
</evidence>
<dbReference type="InterPro" id="IPR022000">
    <property type="entry name" value="Min27-like_integrase_DNA_bind"/>
</dbReference>
<dbReference type="Pfam" id="PF12167">
    <property type="entry name" value="Arm-DNA-bind_2"/>
    <property type="match status" value="1"/>
</dbReference>
<dbReference type="RefSeq" id="WP_039715689.1">
    <property type="nucleotide sequence ID" value="NZ_JTJC03000001.1"/>
</dbReference>
<dbReference type="Pfam" id="PF00589">
    <property type="entry name" value="Phage_integrase"/>
    <property type="match status" value="1"/>
</dbReference>
<comment type="caution">
    <text evidence="5">The sequence shown here is derived from an EMBL/GenBank/DDBJ whole genome shotgun (WGS) entry which is preliminary data.</text>
</comment>
<dbReference type="CDD" id="cd00796">
    <property type="entry name" value="INT_Rci_Hp1_C"/>
    <property type="match status" value="1"/>
</dbReference>
<organism evidence="5 6">
    <name type="scientific">Scytonema millei VB511283</name>
    <dbReference type="NCBI Taxonomy" id="1245923"/>
    <lineage>
        <taxon>Bacteria</taxon>
        <taxon>Bacillati</taxon>
        <taxon>Cyanobacteriota</taxon>
        <taxon>Cyanophyceae</taxon>
        <taxon>Nostocales</taxon>
        <taxon>Scytonemataceae</taxon>
        <taxon>Scytonema</taxon>
    </lineage>
</organism>
<keyword evidence="6" id="KW-1185">Reference proteome</keyword>
<evidence type="ECO:0000259" key="4">
    <source>
        <dbReference type="PROSITE" id="PS51898"/>
    </source>
</evidence>
<dbReference type="InterPro" id="IPR013762">
    <property type="entry name" value="Integrase-like_cat_sf"/>
</dbReference>
<evidence type="ECO:0000313" key="6">
    <source>
        <dbReference type="Proteomes" id="UP000031532"/>
    </source>
</evidence>
<comment type="similarity">
    <text evidence="1">Belongs to the 'phage' integrase family.</text>
</comment>
<dbReference type="PANTHER" id="PTHR30349">
    <property type="entry name" value="PHAGE INTEGRASE-RELATED"/>
    <property type="match status" value="1"/>
</dbReference>
<dbReference type="InterPro" id="IPR050090">
    <property type="entry name" value="Tyrosine_recombinase_XerCD"/>
</dbReference>
<accession>A0A9X5E2Z1</accession>
<evidence type="ECO:0000256" key="2">
    <source>
        <dbReference type="ARBA" id="ARBA00023125"/>
    </source>
</evidence>
<dbReference type="PROSITE" id="PS51898">
    <property type="entry name" value="TYR_RECOMBINASE"/>
    <property type="match status" value="1"/>
</dbReference>
<evidence type="ECO:0000256" key="1">
    <source>
        <dbReference type="ARBA" id="ARBA00008857"/>
    </source>
</evidence>
<dbReference type="SUPFAM" id="SSF56349">
    <property type="entry name" value="DNA breaking-rejoining enzymes"/>
    <property type="match status" value="1"/>
</dbReference>
<dbReference type="GO" id="GO:0003677">
    <property type="term" value="F:DNA binding"/>
    <property type="evidence" value="ECO:0007669"/>
    <property type="project" value="UniProtKB-KW"/>
</dbReference>
<name>A0A9X5E2Z1_9CYAN</name>
<dbReference type="PANTHER" id="PTHR30349:SF41">
    <property type="entry name" value="INTEGRASE_RECOMBINASE PROTEIN MJ0367-RELATED"/>
    <property type="match status" value="1"/>
</dbReference>
<dbReference type="GO" id="GO:0015074">
    <property type="term" value="P:DNA integration"/>
    <property type="evidence" value="ECO:0007669"/>
    <property type="project" value="InterPro"/>
</dbReference>
<dbReference type="GO" id="GO:0006310">
    <property type="term" value="P:DNA recombination"/>
    <property type="evidence" value="ECO:0007669"/>
    <property type="project" value="UniProtKB-KW"/>
</dbReference>
<dbReference type="InterPro" id="IPR011010">
    <property type="entry name" value="DNA_brk_join_enz"/>
</dbReference>
<dbReference type="Gene3D" id="1.10.443.10">
    <property type="entry name" value="Intergrase catalytic core"/>
    <property type="match status" value="1"/>
</dbReference>
<proteinExistence type="inferred from homology"/>
<protein>
    <submittedName>
        <fullName evidence="5">DUF3596 domain-containing protein</fullName>
    </submittedName>
</protein>
<keyword evidence="2" id="KW-0238">DNA-binding</keyword>
<keyword evidence="3" id="KW-0233">DNA recombination</keyword>
<gene>
    <name evidence="5" type="ORF">QH73_0006570</name>
</gene>